<dbReference type="AlphaFoldDB" id="A0A829H706"/>
<reference evidence="1 2" key="1">
    <citation type="journal article" date="2013" name="PLoS ONE">
        <title>Lactobacillus paracasei comparative genomics: towards species pan-genome definition and exploitation of diversity.</title>
        <authorList>
            <person name="Smokvina T."/>
            <person name="Wels M."/>
            <person name="Polka J."/>
            <person name="Chervaux C."/>
            <person name="Brisse S."/>
            <person name="Boekhorst J."/>
            <person name="van Hylckama Vlieg J.E."/>
            <person name="Siezen R.J."/>
        </authorList>
    </citation>
    <scope>NUCLEOTIDE SEQUENCE [LARGE SCALE GENOMIC DNA]</scope>
    <source>
        <strain evidence="1 2">Lpp41</strain>
    </source>
</reference>
<dbReference type="InterPro" id="IPR029063">
    <property type="entry name" value="SAM-dependent_MTases_sf"/>
</dbReference>
<sequence>DAHWEIATTNALLTELKLSTDLRDRVKPLLEAMSHNGTASLATFTGRITF</sequence>
<dbReference type="Proteomes" id="UP000014244">
    <property type="component" value="Unassembled WGS sequence"/>
</dbReference>
<dbReference type="Gene3D" id="3.40.50.150">
    <property type="entry name" value="Vaccinia Virus protein VP39"/>
    <property type="match status" value="1"/>
</dbReference>
<name>A0A829H706_LACPA</name>
<evidence type="ECO:0000313" key="2">
    <source>
        <dbReference type="Proteomes" id="UP000014244"/>
    </source>
</evidence>
<gene>
    <name evidence="1" type="ORF">Lpp41_08358</name>
</gene>
<evidence type="ECO:0000313" key="1">
    <source>
        <dbReference type="EMBL" id="EPC72893.1"/>
    </source>
</evidence>
<dbReference type="EMBL" id="ANKE01000390">
    <property type="protein sequence ID" value="EPC72893.1"/>
    <property type="molecule type" value="Genomic_DNA"/>
</dbReference>
<feature type="non-terminal residue" evidence="1">
    <location>
        <position position="1"/>
    </location>
</feature>
<comment type="caution">
    <text evidence="1">The sequence shown here is derived from an EMBL/GenBank/DDBJ whole genome shotgun (WGS) entry which is preliminary data.</text>
</comment>
<proteinExistence type="predicted"/>
<protein>
    <submittedName>
        <fullName evidence="1">Uncharacterized protein</fullName>
    </submittedName>
</protein>
<organism evidence="1 2">
    <name type="scientific">Lacticaseibacillus paracasei subsp. paracasei Lpp41</name>
    <dbReference type="NCBI Taxonomy" id="1256208"/>
    <lineage>
        <taxon>Bacteria</taxon>
        <taxon>Bacillati</taxon>
        <taxon>Bacillota</taxon>
        <taxon>Bacilli</taxon>
        <taxon>Lactobacillales</taxon>
        <taxon>Lactobacillaceae</taxon>
        <taxon>Lacticaseibacillus</taxon>
    </lineage>
</organism>
<accession>A0A829H706</accession>